<evidence type="ECO:0000313" key="4">
    <source>
        <dbReference type="Proteomes" id="UP000011131"/>
    </source>
</evidence>
<accession>L7U356</accession>
<evidence type="ECO:0000256" key="2">
    <source>
        <dbReference type="SAM" id="Phobius"/>
    </source>
</evidence>
<dbReference type="PATRIC" id="fig|1278073.3.peg.1345"/>
<dbReference type="Proteomes" id="UP000011131">
    <property type="component" value="Chromosome"/>
</dbReference>
<gene>
    <name evidence="3" type="ordered locus">MYSTI_01290</name>
</gene>
<dbReference type="KEGG" id="msd:MYSTI_01290"/>
<feature type="compositionally biased region" description="Low complexity" evidence="1">
    <location>
        <begin position="9"/>
        <end position="19"/>
    </location>
</feature>
<evidence type="ECO:0000313" key="3">
    <source>
        <dbReference type="EMBL" id="AGC42638.1"/>
    </source>
</evidence>
<dbReference type="eggNOG" id="COG0810">
    <property type="taxonomic scope" value="Bacteria"/>
</dbReference>
<dbReference type="HOGENOM" id="CLU_097514_0_0_7"/>
<evidence type="ECO:0008006" key="5">
    <source>
        <dbReference type="Google" id="ProtNLM"/>
    </source>
</evidence>
<proteinExistence type="predicted"/>
<feature type="region of interest" description="Disordered" evidence="1">
    <location>
        <begin position="87"/>
        <end position="129"/>
    </location>
</feature>
<evidence type="ECO:0000256" key="1">
    <source>
        <dbReference type="SAM" id="MobiDB-lite"/>
    </source>
</evidence>
<dbReference type="STRING" id="1278073.MYSTI_01290"/>
<dbReference type="EMBL" id="CP004025">
    <property type="protein sequence ID" value="AGC42638.1"/>
    <property type="molecule type" value="Genomic_DNA"/>
</dbReference>
<protein>
    <recommendedName>
        <fullName evidence="5">AgmX/PglI C-terminal domain-containing protein</fullName>
    </recommendedName>
</protein>
<keyword evidence="2" id="KW-1133">Transmembrane helix</keyword>
<sequence>MRSPRARSRPGPGCAPPRGAHSRGRGCTAARDHGISSPEGPYRLSRAHMPRRPLIRWVAIPLFCLGLLLLIAAVSWWFTRTSEPLVEAEPPHEAPSPPDRPSAPVVPPPAFPSPLSAVPVPPDPDRPEARRIVPSVEPLIEAYEGDFRPEDVRAAIQAVTPLVQQCFEDAAQRNRGLQSVKLRFNVESRGGGRGQMNRGEVLVSTIPDPMVQACVVDSLLDIDFPTPSRGGRAQVVYPFVFGEPGETGR</sequence>
<organism evidence="3 4">
    <name type="scientific">Myxococcus stipitatus (strain DSM 14675 / JCM 12634 / Mx s8)</name>
    <dbReference type="NCBI Taxonomy" id="1278073"/>
    <lineage>
        <taxon>Bacteria</taxon>
        <taxon>Pseudomonadati</taxon>
        <taxon>Myxococcota</taxon>
        <taxon>Myxococcia</taxon>
        <taxon>Myxococcales</taxon>
        <taxon>Cystobacterineae</taxon>
        <taxon>Myxococcaceae</taxon>
        <taxon>Myxococcus</taxon>
    </lineage>
</organism>
<reference evidence="3 4" key="1">
    <citation type="journal article" date="2013" name="Genome Announc.">
        <title>Complete genome sequence of Myxococcus stipitatus strain DSM 14675, a fruiting myxobacterium.</title>
        <authorList>
            <person name="Huntley S."/>
            <person name="Kneip S."/>
            <person name="Treuner-Lange A."/>
            <person name="Sogaard-Andersen L."/>
        </authorList>
    </citation>
    <scope>NUCLEOTIDE SEQUENCE [LARGE SCALE GENOMIC DNA]</scope>
    <source>
        <strain evidence="4">DSM 14675 / JCM 12634 / Mx s8</strain>
    </source>
</reference>
<feature type="compositionally biased region" description="Pro residues" evidence="1">
    <location>
        <begin position="93"/>
        <end position="112"/>
    </location>
</feature>
<dbReference type="InterPro" id="IPR049806">
    <property type="entry name" value="MasK-like_C"/>
</dbReference>
<name>L7U356_MYXSD</name>
<keyword evidence="2" id="KW-0472">Membrane</keyword>
<dbReference type="NCBIfam" id="NF033768">
    <property type="entry name" value="myxo_SS_tail"/>
    <property type="match status" value="1"/>
</dbReference>
<keyword evidence="2" id="KW-0812">Transmembrane</keyword>
<feature type="transmembrane region" description="Helical" evidence="2">
    <location>
        <begin position="54"/>
        <end position="78"/>
    </location>
</feature>
<feature type="region of interest" description="Disordered" evidence="1">
    <location>
        <begin position="1"/>
        <end position="42"/>
    </location>
</feature>
<dbReference type="AlphaFoldDB" id="L7U356"/>
<keyword evidence="4" id="KW-1185">Reference proteome</keyword>